<evidence type="ECO:0000313" key="1">
    <source>
        <dbReference type="EMBL" id="GFM31737.1"/>
    </source>
</evidence>
<dbReference type="AlphaFoldDB" id="A0A7J0BDI8"/>
<evidence type="ECO:0000313" key="2">
    <source>
        <dbReference type="Proteomes" id="UP000503840"/>
    </source>
</evidence>
<protein>
    <submittedName>
        <fullName evidence="1">Uncharacterized protein</fullName>
    </submittedName>
</protein>
<sequence>MADTPYLGQTIDVVLGQEYLTWLWFRSETRSGQFQTPDGDPYFLYVEQRVSVQGGEGETLETATVSGNLSELREARLGLSTGKKVNRALIRIEHDPEAWQLSLKAEDFALGGLKTPKVEKADSEDDDPDAAFLEKMFLIEKCLTYLDASYNDFLNVRLSPQWDDEVRQIGRWLEMAE</sequence>
<accession>A0A7J0BDI8</accession>
<comment type="caution">
    <text evidence="1">The sequence shown here is derived from an EMBL/GenBank/DDBJ whole genome shotgun (WGS) entry which is preliminary data.</text>
</comment>
<keyword evidence="2" id="KW-1185">Reference proteome</keyword>
<organism evidence="1 2">
    <name type="scientific">Desulfovibrio subterraneus</name>
    <dbReference type="NCBI Taxonomy" id="2718620"/>
    <lineage>
        <taxon>Bacteria</taxon>
        <taxon>Pseudomonadati</taxon>
        <taxon>Thermodesulfobacteriota</taxon>
        <taxon>Desulfovibrionia</taxon>
        <taxon>Desulfovibrionales</taxon>
        <taxon>Desulfovibrionaceae</taxon>
        <taxon>Desulfovibrio</taxon>
    </lineage>
</organism>
<dbReference type="Proteomes" id="UP000503840">
    <property type="component" value="Unassembled WGS sequence"/>
</dbReference>
<gene>
    <name evidence="1" type="ORF">DSM101010T_01020</name>
</gene>
<reference evidence="1 2" key="1">
    <citation type="submission" date="2020-05" db="EMBL/GenBank/DDBJ databases">
        <title>Draft genome sequence of Desulfovibrio sp. strain HN2T.</title>
        <authorList>
            <person name="Ueno A."/>
            <person name="Tamazawa S."/>
            <person name="Tamamura S."/>
            <person name="Murakami T."/>
            <person name="Kiyama T."/>
            <person name="Inomata H."/>
            <person name="Amano Y."/>
            <person name="Miyakawa K."/>
            <person name="Tamaki H."/>
            <person name="Naganuma T."/>
            <person name="Kaneko K."/>
        </authorList>
    </citation>
    <scope>NUCLEOTIDE SEQUENCE [LARGE SCALE GENOMIC DNA]</scope>
    <source>
        <strain evidence="1 2">HN2</strain>
    </source>
</reference>
<dbReference type="RefSeq" id="WP_174403448.1">
    <property type="nucleotide sequence ID" value="NZ_BLVO01000004.1"/>
</dbReference>
<dbReference type="EMBL" id="BLVO01000004">
    <property type="protein sequence ID" value="GFM31737.1"/>
    <property type="molecule type" value="Genomic_DNA"/>
</dbReference>
<proteinExistence type="predicted"/>
<name>A0A7J0BDI8_9BACT</name>